<evidence type="ECO:0000313" key="4">
    <source>
        <dbReference type="Proteomes" id="UP001382455"/>
    </source>
</evidence>
<dbReference type="InterPro" id="IPR029039">
    <property type="entry name" value="Flavoprotein-like_sf"/>
</dbReference>
<feature type="domain" description="NADPH-dependent FMN reductase-like" evidence="2">
    <location>
        <begin position="1"/>
        <end position="130"/>
    </location>
</feature>
<dbReference type="GO" id="GO:0016491">
    <property type="term" value="F:oxidoreductase activity"/>
    <property type="evidence" value="ECO:0007669"/>
    <property type="project" value="UniProtKB-KW"/>
</dbReference>
<dbReference type="EMBL" id="JBAWKS010000002">
    <property type="protein sequence ID" value="MEI4552150.1"/>
    <property type="molecule type" value="Genomic_DNA"/>
</dbReference>
<keyword evidence="1" id="KW-0285">Flavoprotein</keyword>
<organism evidence="3 4">
    <name type="scientific">Pseudoalteromonas spongiae</name>
    <dbReference type="NCBI Taxonomy" id="298657"/>
    <lineage>
        <taxon>Bacteria</taxon>
        <taxon>Pseudomonadati</taxon>
        <taxon>Pseudomonadota</taxon>
        <taxon>Gammaproteobacteria</taxon>
        <taxon>Alteromonadales</taxon>
        <taxon>Pseudoalteromonadaceae</taxon>
        <taxon>Pseudoalteromonas</taxon>
    </lineage>
</organism>
<dbReference type="EC" id="1.-.-.-" evidence="3"/>
<protein>
    <submittedName>
        <fullName evidence="3">NAD(P)H-dependent oxidoreductase</fullName>
        <ecNumber evidence="3">1.-.-.-</ecNumber>
    </submittedName>
</protein>
<gene>
    <name evidence="3" type="ORF">WAE96_20900</name>
</gene>
<proteinExistence type="predicted"/>
<dbReference type="Pfam" id="PF03358">
    <property type="entry name" value="FMN_red"/>
    <property type="match status" value="1"/>
</dbReference>
<keyword evidence="4" id="KW-1185">Reference proteome</keyword>
<dbReference type="RefSeq" id="WP_336436980.1">
    <property type="nucleotide sequence ID" value="NZ_JBAWKS010000002.1"/>
</dbReference>
<comment type="caution">
    <text evidence="3">The sequence shown here is derived from an EMBL/GenBank/DDBJ whole genome shotgun (WGS) entry which is preliminary data.</text>
</comment>
<dbReference type="Proteomes" id="UP001382455">
    <property type="component" value="Unassembled WGS sequence"/>
</dbReference>
<evidence type="ECO:0000313" key="3">
    <source>
        <dbReference type="EMBL" id="MEI4552150.1"/>
    </source>
</evidence>
<reference evidence="3 4" key="1">
    <citation type="submission" date="2023-12" db="EMBL/GenBank/DDBJ databases">
        <title>Friends and Foes: Symbiotic and Algicidal bacterial influence on Karenia brevis blooms.</title>
        <authorList>
            <person name="Fei C."/>
            <person name="Mohamed A.R."/>
            <person name="Booker A."/>
            <person name="Arshad M."/>
            <person name="Klass S."/>
            <person name="Ahn S."/>
            <person name="Gilbert P.M."/>
            <person name="Heil C.A."/>
            <person name="Martinez J.M."/>
            <person name="Amin S.A."/>
        </authorList>
    </citation>
    <scope>NUCLEOTIDE SEQUENCE [LARGE SCALE GENOMIC DNA]</scope>
    <source>
        <strain evidence="3 4">CE15</strain>
    </source>
</reference>
<dbReference type="Gene3D" id="3.40.50.360">
    <property type="match status" value="1"/>
</dbReference>
<dbReference type="SUPFAM" id="SSF52218">
    <property type="entry name" value="Flavoproteins"/>
    <property type="match status" value="1"/>
</dbReference>
<sequence>MNIVIVSGSGRPNSNSVQLANKISEHLARLDIECDLVDLSEMTRLLHHYEAHDDEVLNKQKALLLEKLYSSDGIVIVAPEWGGMLPPVLHNFLLLSAYGSASGFPLGHKPALAIGISTSGGGHNPVSLLKGYSAKNSHLVWLPFHVIINNVDEFIVSFAEKDKALCSRQKSILSRLEVGLDALVIYAKQLAPIRNELTQLSIKHPFGQ</sequence>
<evidence type="ECO:0000259" key="2">
    <source>
        <dbReference type="Pfam" id="PF03358"/>
    </source>
</evidence>
<keyword evidence="1" id="KW-0288">FMN</keyword>
<evidence type="ECO:0000256" key="1">
    <source>
        <dbReference type="ARBA" id="ARBA00022643"/>
    </source>
</evidence>
<keyword evidence="3" id="KW-0560">Oxidoreductase</keyword>
<dbReference type="InterPro" id="IPR005025">
    <property type="entry name" value="FMN_Rdtase-like_dom"/>
</dbReference>
<accession>A0ABU8EYU4</accession>
<name>A0ABU8EYU4_9GAMM</name>